<dbReference type="PRINTS" id="PR00369">
    <property type="entry name" value="FLAVODOXIN"/>
</dbReference>
<dbReference type="Pfam" id="PF00667">
    <property type="entry name" value="FAD_binding_1"/>
    <property type="match status" value="1"/>
</dbReference>
<comment type="caution">
    <text evidence="15">The sequence shown here is derived from an EMBL/GenBank/DDBJ whole genome shotgun (WGS) entry which is preliminary data.</text>
</comment>
<dbReference type="GO" id="GO:0019344">
    <property type="term" value="P:cysteine biosynthetic process"/>
    <property type="evidence" value="ECO:0007669"/>
    <property type="project" value="UniProtKB-KW"/>
</dbReference>
<dbReference type="Gene3D" id="1.20.990.10">
    <property type="entry name" value="NADPH-cytochrome p450 Reductase, Chain A, domain 3"/>
    <property type="match status" value="1"/>
</dbReference>
<comment type="function">
    <text evidence="11">Component of the sulfite reductase complex that catalyzes the 6-electron reduction of sulfite to sulfide. This is one of several activities required for the biosynthesis of L-cysteine from sulfate. The flavoprotein component catalyzes the electron flow from NADPH -&gt; FAD -&gt; FMN to the hemoprotein component.</text>
</comment>
<dbReference type="InterPro" id="IPR010199">
    <property type="entry name" value="CysJ"/>
</dbReference>
<sequence length="602" mass="66696">MFALSRLPESTQGVLTELTQNLDAASLNWLSGYLAGIAQHKTGQDQPQLVAVPSPAAAPVAAARPATIIFGSQTGNSERIATQLHEQFQQAGLQARLVRADRYSTRELKDEEVLFIVMSTQGEGDPPDDSIGFVEFLQGKRAPKLDKLQFGVLGLGDSSYPLFCGIAETIEKRLIELGATKLLDTGMADLDIETVANPWREQAIELTKPLQQTAVAPANAGTVTPIRPEVSVYTRDNPFKATLLEAQGITGQGSTRDVRHFELSLEGSGLQYEPGDSLGVWPTQDTRLVADVLALLELDGDESITVQQQTHSLRDWLTHYRELTQLTKPFLTALAERADSEELRHILSPEGIEDFKALMDSHQVLDALQRFPATWTGQQLVEALRALAPRMYSIASSQALVDEEVHLTVANVQYDFNEQARWGVASNYLSQLEEGAEVRVFVDRNSRFKLPTNPATDIIMIGPGTGIAPFRAFVQERSATEATGRNWLFFGNPHFTTDFLYQLEWQHALEDGALTKMDVAFSRDQPEKIYVQHKLLERATELYEWLQNGAHLYVCGDANHMAKDVHQALQQVAQQAGGLDEDAARQWIDGLAAEGRYARDVY</sequence>
<proteinExistence type="predicted"/>
<name>A0A9D2RJI0_9BURK</name>
<dbReference type="AlphaFoldDB" id="A0A9D2RJI0"/>
<dbReference type="PANTHER" id="PTHR19384">
    <property type="entry name" value="NITRIC OXIDE SYNTHASE-RELATED"/>
    <property type="match status" value="1"/>
</dbReference>
<accession>A0A9D2RJI0</accession>
<dbReference type="InterPro" id="IPR039261">
    <property type="entry name" value="FNR_nucleotide-bd"/>
</dbReference>
<dbReference type="Pfam" id="PF00175">
    <property type="entry name" value="NAD_binding_1"/>
    <property type="match status" value="1"/>
</dbReference>
<feature type="domain" description="FAD-binding FR-type" evidence="14">
    <location>
        <begin position="236"/>
        <end position="451"/>
    </location>
</feature>
<evidence type="ECO:0000256" key="7">
    <source>
        <dbReference type="ARBA" id="ARBA00022982"/>
    </source>
</evidence>
<dbReference type="InterPro" id="IPR017938">
    <property type="entry name" value="Riboflavin_synthase-like_b-brl"/>
</dbReference>
<comment type="subunit">
    <text evidence="11">Alpha(8)-beta(8). The alpha component is a flavoprotein, the beta component is a hemoprotein.</text>
</comment>
<dbReference type="InterPro" id="IPR003097">
    <property type="entry name" value="CysJ-like_FAD-binding"/>
</dbReference>
<evidence type="ECO:0000256" key="12">
    <source>
        <dbReference type="PIRSR" id="PIRSR000207-1"/>
    </source>
</evidence>
<evidence type="ECO:0000256" key="10">
    <source>
        <dbReference type="ARBA" id="ARBA00052219"/>
    </source>
</evidence>
<feature type="binding site" evidence="12">
    <location>
        <begin position="423"/>
        <end position="426"/>
    </location>
    <ligand>
        <name>FAD</name>
        <dbReference type="ChEBI" id="CHEBI:57692"/>
    </ligand>
</feature>
<evidence type="ECO:0000259" key="14">
    <source>
        <dbReference type="PROSITE" id="PS51384"/>
    </source>
</evidence>
<evidence type="ECO:0000256" key="5">
    <source>
        <dbReference type="ARBA" id="ARBA00022827"/>
    </source>
</evidence>
<evidence type="ECO:0000313" key="16">
    <source>
        <dbReference type="Proteomes" id="UP000823889"/>
    </source>
</evidence>
<dbReference type="SUPFAM" id="SSF52218">
    <property type="entry name" value="Flavoproteins"/>
    <property type="match status" value="1"/>
</dbReference>
<feature type="binding site" evidence="12">
    <location>
        <begin position="528"/>
        <end position="532"/>
    </location>
    <ligand>
        <name>NADP(+)</name>
        <dbReference type="ChEBI" id="CHEBI:58349"/>
    </ligand>
</feature>
<keyword evidence="4 11" id="KW-0288">FMN</keyword>
<dbReference type="SUPFAM" id="SSF63380">
    <property type="entry name" value="Riboflavin synthase domain-like"/>
    <property type="match status" value="1"/>
</dbReference>
<comment type="cofactor">
    <cofactor evidence="11 12">
        <name>FMN</name>
        <dbReference type="ChEBI" id="CHEBI:58210"/>
    </cofactor>
    <text evidence="11 12">Binds 1 FMN per subunit.</text>
</comment>
<evidence type="ECO:0000256" key="4">
    <source>
        <dbReference type="ARBA" id="ARBA00022643"/>
    </source>
</evidence>
<evidence type="ECO:0000256" key="3">
    <source>
        <dbReference type="ARBA" id="ARBA00022630"/>
    </source>
</evidence>
<keyword evidence="8 11" id="KW-0560">Oxidoreductase</keyword>
<dbReference type="InterPro" id="IPR001094">
    <property type="entry name" value="Flavdoxin-like"/>
</dbReference>
<dbReference type="Proteomes" id="UP000823889">
    <property type="component" value="Unassembled WGS sequence"/>
</dbReference>
<dbReference type="PROSITE" id="PS50902">
    <property type="entry name" value="FLAVODOXIN_LIKE"/>
    <property type="match status" value="1"/>
</dbReference>
<evidence type="ECO:0000256" key="2">
    <source>
        <dbReference type="ARBA" id="ARBA00022605"/>
    </source>
</evidence>
<keyword evidence="5 11" id="KW-0274">FAD</keyword>
<dbReference type="PIRSF" id="PIRSF000207">
    <property type="entry name" value="SiR-FP_CysJ"/>
    <property type="match status" value="1"/>
</dbReference>
<dbReference type="InterPro" id="IPR029039">
    <property type="entry name" value="Flavoprotein-like_sf"/>
</dbReference>
<dbReference type="Gene3D" id="2.40.30.10">
    <property type="entry name" value="Translation factors"/>
    <property type="match status" value="1"/>
</dbReference>
<dbReference type="EC" id="1.8.1.2" evidence="11"/>
<dbReference type="GO" id="GO:0010181">
    <property type="term" value="F:FMN binding"/>
    <property type="evidence" value="ECO:0007669"/>
    <property type="project" value="InterPro"/>
</dbReference>
<dbReference type="InterPro" id="IPR001709">
    <property type="entry name" value="Flavoprot_Pyr_Nucl_cyt_Rdtase"/>
</dbReference>
<evidence type="ECO:0000256" key="1">
    <source>
        <dbReference type="ARBA" id="ARBA00022448"/>
    </source>
</evidence>
<dbReference type="GO" id="GO:0004783">
    <property type="term" value="F:sulfite reductase (NADPH) activity"/>
    <property type="evidence" value="ECO:0007669"/>
    <property type="project" value="UniProtKB-EC"/>
</dbReference>
<feature type="binding site" evidence="12">
    <location>
        <position position="414"/>
    </location>
    <ligand>
        <name>FAD</name>
        <dbReference type="ChEBI" id="CHEBI:57692"/>
    </ligand>
</feature>
<dbReference type="InterPro" id="IPR023173">
    <property type="entry name" value="NADPH_Cyt_P450_Rdtase_alpha"/>
</dbReference>
<dbReference type="SUPFAM" id="SSF52343">
    <property type="entry name" value="Ferredoxin reductase-like, C-terminal NADP-linked domain"/>
    <property type="match status" value="1"/>
</dbReference>
<comment type="catalytic activity">
    <reaction evidence="10 11">
        <text>hydrogen sulfide + 3 NADP(+) + 3 H2O = sulfite + 3 NADPH + 4 H(+)</text>
        <dbReference type="Rhea" id="RHEA:13801"/>
        <dbReference type="ChEBI" id="CHEBI:15377"/>
        <dbReference type="ChEBI" id="CHEBI:15378"/>
        <dbReference type="ChEBI" id="CHEBI:17359"/>
        <dbReference type="ChEBI" id="CHEBI:29919"/>
        <dbReference type="ChEBI" id="CHEBI:57783"/>
        <dbReference type="ChEBI" id="CHEBI:58349"/>
        <dbReference type="EC" id="1.8.1.2"/>
    </reaction>
</comment>
<dbReference type="Gene3D" id="3.40.50.80">
    <property type="entry name" value="Nucleotide-binding domain of ferredoxin-NADP reductase (FNR) module"/>
    <property type="match status" value="1"/>
</dbReference>
<dbReference type="InterPro" id="IPR001433">
    <property type="entry name" value="OxRdtase_FAD/NAD-bd"/>
</dbReference>
<dbReference type="InterPro" id="IPR017927">
    <property type="entry name" value="FAD-bd_FR_type"/>
</dbReference>
<comment type="pathway">
    <text evidence="11">Sulfur metabolism; hydrogen sulfide biosynthesis; hydrogen sulfide from sulfite (NADPH route): step 1/1.</text>
</comment>
<dbReference type="FunFam" id="3.40.50.80:FF:000001">
    <property type="entry name" value="NADPH--cytochrome P450 reductase 1"/>
    <property type="match status" value="1"/>
</dbReference>
<keyword evidence="1 11" id="KW-0813">Transport</keyword>
<comment type="cofactor">
    <cofactor evidence="11 12">
        <name>FAD</name>
        <dbReference type="ChEBI" id="CHEBI:57692"/>
    </cofactor>
    <text evidence="11 12">Binds 1 FAD per subunit.</text>
</comment>
<feature type="binding site" evidence="12">
    <location>
        <begin position="119"/>
        <end position="122"/>
    </location>
    <ligand>
        <name>FMN</name>
        <dbReference type="ChEBI" id="CHEBI:58210"/>
    </ligand>
</feature>
<dbReference type="NCBIfam" id="TIGR01931">
    <property type="entry name" value="cysJ"/>
    <property type="match status" value="1"/>
</dbReference>
<feature type="binding site" evidence="12">
    <location>
        <position position="602"/>
    </location>
    <ligand>
        <name>FAD</name>
        <dbReference type="ChEBI" id="CHEBI:57692"/>
    </ligand>
</feature>
<evidence type="ECO:0000259" key="13">
    <source>
        <dbReference type="PROSITE" id="PS50902"/>
    </source>
</evidence>
<feature type="binding site" evidence="12">
    <location>
        <position position="324"/>
    </location>
    <ligand>
        <name>FAD</name>
        <dbReference type="ChEBI" id="CHEBI:57692"/>
    </ligand>
</feature>
<dbReference type="EMBL" id="DWUQ01000171">
    <property type="protein sequence ID" value="HJD44995.1"/>
    <property type="molecule type" value="Genomic_DNA"/>
</dbReference>
<feature type="domain" description="Flavodoxin-like" evidence="13">
    <location>
        <begin position="66"/>
        <end position="204"/>
    </location>
</feature>
<feature type="binding site" evidence="12">
    <location>
        <begin position="522"/>
        <end position="523"/>
    </location>
    <ligand>
        <name>NADP(+)</name>
        <dbReference type="ChEBI" id="CHEBI:58349"/>
    </ligand>
</feature>
<dbReference type="PANTHER" id="PTHR19384:SF128">
    <property type="entry name" value="NADPH OXIDOREDUCTASE A"/>
    <property type="match status" value="1"/>
</dbReference>
<keyword evidence="6 11" id="KW-0521">NADP</keyword>
<organism evidence="15 16">
    <name type="scientific">Candidatus Paenalcaligenes intestinipullorum</name>
    <dbReference type="NCBI Taxonomy" id="2838718"/>
    <lineage>
        <taxon>Bacteria</taxon>
        <taxon>Pseudomonadati</taxon>
        <taxon>Pseudomonadota</taxon>
        <taxon>Betaproteobacteria</taxon>
        <taxon>Burkholderiales</taxon>
        <taxon>Alcaligenaceae</taxon>
        <taxon>Paenalcaligenes</taxon>
    </lineage>
</organism>
<dbReference type="PRINTS" id="PR00371">
    <property type="entry name" value="FPNCR"/>
</dbReference>
<evidence type="ECO:0000256" key="8">
    <source>
        <dbReference type="ARBA" id="ARBA00023002"/>
    </source>
</evidence>
<dbReference type="GO" id="GO:0005829">
    <property type="term" value="C:cytosol"/>
    <property type="evidence" value="ECO:0007669"/>
    <property type="project" value="TreeGrafter"/>
</dbReference>
<keyword evidence="7 11" id="KW-0249">Electron transport</keyword>
<evidence type="ECO:0000256" key="9">
    <source>
        <dbReference type="ARBA" id="ARBA00023192"/>
    </source>
</evidence>
<dbReference type="CDD" id="cd06199">
    <property type="entry name" value="SiR"/>
    <property type="match status" value="1"/>
</dbReference>
<dbReference type="GO" id="GO:0050660">
    <property type="term" value="F:flavin adenine dinucleotide binding"/>
    <property type="evidence" value="ECO:0007669"/>
    <property type="project" value="InterPro"/>
</dbReference>
<evidence type="ECO:0000256" key="11">
    <source>
        <dbReference type="PIRNR" id="PIRNR000207"/>
    </source>
</evidence>
<keyword evidence="3 11" id="KW-0285">Flavoprotein</keyword>
<gene>
    <name evidence="15" type="ORF">H9906_08240</name>
</gene>
<reference evidence="15" key="1">
    <citation type="journal article" date="2021" name="PeerJ">
        <title>Extensive microbial diversity within the chicken gut microbiome revealed by metagenomics and culture.</title>
        <authorList>
            <person name="Gilroy R."/>
            <person name="Ravi A."/>
            <person name="Getino M."/>
            <person name="Pursley I."/>
            <person name="Horton D.L."/>
            <person name="Alikhan N.F."/>
            <person name="Baker D."/>
            <person name="Gharbi K."/>
            <person name="Hall N."/>
            <person name="Watson M."/>
            <person name="Adriaenssens E.M."/>
            <person name="Foster-Nyarko E."/>
            <person name="Jarju S."/>
            <person name="Secka A."/>
            <person name="Antonio M."/>
            <person name="Oren A."/>
            <person name="Chaudhuri R.R."/>
            <person name="La Ragione R."/>
            <person name="Hildebrand F."/>
            <person name="Pallen M.J."/>
        </authorList>
    </citation>
    <scope>NUCLEOTIDE SEQUENCE</scope>
    <source>
        <strain evidence="15">9264</strain>
    </source>
</reference>
<dbReference type="PROSITE" id="PS51384">
    <property type="entry name" value="FAD_FR"/>
    <property type="match status" value="1"/>
</dbReference>
<feature type="binding site" evidence="12">
    <location>
        <position position="564"/>
    </location>
    <ligand>
        <name>NADP(+)</name>
        <dbReference type="ChEBI" id="CHEBI:58349"/>
    </ligand>
</feature>
<reference evidence="15" key="2">
    <citation type="submission" date="2021-04" db="EMBL/GenBank/DDBJ databases">
        <authorList>
            <person name="Gilroy R."/>
        </authorList>
    </citation>
    <scope>NUCLEOTIDE SEQUENCE</scope>
    <source>
        <strain evidence="15">9264</strain>
    </source>
</reference>
<evidence type="ECO:0000313" key="15">
    <source>
        <dbReference type="EMBL" id="HJD44995.1"/>
    </source>
</evidence>
<keyword evidence="2 11" id="KW-0028">Amino-acid biosynthesis</keyword>
<dbReference type="InterPro" id="IPR008254">
    <property type="entry name" value="Flavodoxin/NO_synth"/>
</dbReference>
<protein>
    <recommendedName>
        <fullName evidence="11">Sulfite reductase [NADPH] flavoprotein alpha-component</fullName>
        <shortName evidence="11">SiR-FP</shortName>
        <ecNumber evidence="11">1.8.1.2</ecNumber>
    </recommendedName>
</protein>
<feature type="binding site" evidence="12">
    <location>
        <begin position="408"/>
        <end position="410"/>
    </location>
    <ligand>
        <name>FAD</name>
        <dbReference type="ChEBI" id="CHEBI:57692"/>
    </ligand>
</feature>
<dbReference type="Gene3D" id="3.40.50.360">
    <property type="match status" value="1"/>
</dbReference>
<keyword evidence="9 11" id="KW-0198">Cysteine biosynthesis</keyword>
<evidence type="ECO:0000256" key="6">
    <source>
        <dbReference type="ARBA" id="ARBA00022857"/>
    </source>
</evidence>
<feature type="binding site" evidence="12">
    <location>
        <begin position="155"/>
        <end position="164"/>
    </location>
    <ligand>
        <name>FMN</name>
        <dbReference type="ChEBI" id="CHEBI:58210"/>
    </ligand>
</feature>
<feature type="binding site" evidence="12">
    <location>
        <begin position="390"/>
        <end position="393"/>
    </location>
    <ligand>
        <name>FAD</name>
        <dbReference type="ChEBI" id="CHEBI:57692"/>
    </ligand>
</feature>
<dbReference type="Pfam" id="PF00258">
    <property type="entry name" value="Flavodoxin_1"/>
    <property type="match status" value="1"/>
</dbReference>